<dbReference type="AlphaFoldDB" id="A0A974NM61"/>
<sequence length="61" mass="7496">MELEHRSEWKPQIFATNTAKEFHYAFSLPKNVNPNEVNVLYVHIRAEPMDQWEYWYKKINL</sequence>
<proteinExistence type="predicted"/>
<protein>
    <submittedName>
        <fullName evidence="1">Uncharacterized protein</fullName>
    </submittedName>
</protein>
<keyword evidence="2" id="KW-1185">Reference proteome</keyword>
<gene>
    <name evidence="1" type="ORF">I6J18_00500</name>
</gene>
<name>A0A974NM61_PERPY</name>
<dbReference type="KEGG" id="ppsr:I6J18_00500"/>
<dbReference type="EMBL" id="CP068053">
    <property type="protein sequence ID" value="QQT00471.1"/>
    <property type="molecule type" value="Genomic_DNA"/>
</dbReference>
<evidence type="ECO:0000313" key="1">
    <source>
        <dbReference type="EMBL" id="QQT00471.1"/>
    </source>
</evidence>
<dbReference type="RefSeq" id="WP_152526480.1">
    <property type="nucleotide sequence ID" value="NZ_CP068053.1"/>
</dbReference>
<accession>A0A974NM61</accession>
<reference evidence="1 2" key="1">
    <citation type="submission" date="2021-01" db="EMBL/GenBank/DDBJ databases">
        <title>FDA dAtabase for Regulatory Grade micrObial Sequences (FDA-ARGOS): Supporting development and validation of Infectious Disease Dx tests.</title>
        <authorList>
            <person name="Nelson B."/>
            <person name="Plummer A."/>
            <person name="Tallon L."/>
            <person name="Sadzewicz L."/>
            <person name="Zhao X."/>
            <person name="Boylan J."/>
            <person name="Ott S."/>
            <person name="Bowen H."/>
            <person name="Vavikolanu K."/>
            <person name="Mehta A."/>
            <person name="Aluvathingal J."/>
            <person name="Nadendla S."/>
            <person name="Myers T."/>
            <person name="Yan Y."/>
            <person name="Sichtig H."/>
        </authorList>
    </citation>
    <scope>NUCLEOTIDE SEQUENCE [LARGE SCALE GENOMIC DNA]</scope>
    <source>
        <strain evidence="1 2">FDAARGOS_1161</strain>
    </source>
</reference>
<dbReference type="Proteomes" id="UP000595254">
    <property type="component" value="Chromosome"/>
</dbReference>
<evidence type="ECO:0000313" key="2">
    <source>
        <dbReference type="Proteomes" id="UP000595254"/>
    </source>
</evidence>
<organism evidence="1 2">
    <name type="scientific">Peribacillus psychrosaccharolyticus</name>
    <name type="common">Bacillus psychrosaccharolyticus</name>
    <dbReference type="NCBI Taxonomy" id="1407"/>
    <lineage>
        <taxon>Bacteria</taxon>
        <taxon>Bacillati</taxon>
        <taxon>Bacillota</taxon>
        <taxon>Bacilli</taxon>
        <taxon>Bacillales</taxon>
        <taxon>Bacillaceae</taxon>
        <taxon>Peribacillus</taxon>
    </lineage>
</organism>